<reference evidence="3" key="1">
    <citation type="submission" date="2017-09" db="EMBL/GenBank/DDBJ databases">
        <title>Depth-based differentiation of microbial function through sediment-hosted aquifers and enrichment of novel symbionts in the deep terrestrial subsurface.</title>
        <authorList>
            <person name="Probst A.J."/>
            <person name="Ladd B."/>
            <person name="Jarett J.K."/>
            <person name="Geller-Mcgrath D.E."/>
            <person name="Sieber C.M.K."/>
            <person name="Emerson J.B."/>
            <person name="Anantharaman K."/>
            <person name="Thomas B.C."/>
            <person name="Malmstrom R."/>
            <person name="Stieglmeier M."/>
            <person name="Klingl A."/>
            <person name="Woyke T."/>
            <person name="Ryan C.M."/>
            <person name="Banfield J.F."/>
        </authorList>
    </citation>
    <scope>NUCLEOTIDE SEQUENCE [LARGE SCALE GENOMIC DNA]</scope>
</reference>
<dbReference type="SUPFAM" id="SSF56300">
    <property type="entry name" value="Metallo-dependent phosphatases"/>
    <property type="match status" value="1"/>
</dbReference>
<dbReference type="AlphaFoldDB" id="A0A2M6R868"/>
<accession>A0A2M6R868</accession>
<dbReference type="InterPro" id="IPR004843">
    <property type="entry name" value="Calcineurin-like_PHP"/>
</dbReference>
<name>A0A2M6R868_9BACT</name>
<evidence type="ECO:0000313" key="2">
    <source>
        <dbReference type="EMBL" id="PIS06798.1"/>
    </source>
</evidence>
<sequence>MSILVLTDIHGQRTVASLIDEHCGHHSYGGVFMLGDLCNRNDENALHFANTFIDTIVNKQHCPLYCIHGNNEPQSVKRLYEQRDVSVHFNPKPLSTYLPARASQWQAGAVDSKVVGIGYGDDIPTDPHFAAGKILLTHEPPHVATLRNMQTIDFPNAPIIHFAGHLHSLAKIWRLKNSVMVQVPSAMYKKAAILTLPSLHVSFISL</sequence>
<proteinExistence type="predicted"/>
<gene>
    <name evidence="2" type="ORF">COT79_02790</name>
</gene>
<dbReference type="GO" id="GO:0016787">
    <property type="term" value="F:hydrolase activity"/>
    <property type="evidence" value="ECO:0007669"/>
    <property type="project" value="InterPro"/>
</dbReference>
<feature type="domain" description="Calcineurin-like phosphoesterase" evidence="1">
    <location>
        <begin position="1"/>
        <end position="168"/>
    </location>
</feature>
<protein>
    <recommendedName>
        <fullName evidence="1">Calcineurin-like phosphoesterase domain-containing protein</fullName>
    </recommendedName>
</protein>
<comment type="caution">
    <text evidence="2">The sequence shown here is derived from an EMBL/GenBank/DDBJ whole genome shotgun (WGS) entry which is preliminary data.</text>
</comment>
<evidence type="ECO:0000313" key="3">
    <source>
        <dbReference type="Proteomes" id="UP000231162"/>
    </source>
</evidence>
<dbReference type="Proteomes" id="UP000231162">
    <property type="component" value="Unassembled WGS sequence"/>
</dbReference>
<dbReference type="InterPro" id="IPR029052">
    <property type="entry name" value="Metallo-depent_PP-like"/>
</dbReference>
<dbReference type="Pfam" id="PF00149">
    <property type="entry name" value="Metallophos"/>
    <property type="match status" value="1"/>
</dbReference>
<evidence type="ECO:0000259" key="1">
    <source>
        <dbReference type="Pfam" id="PF00149"/>
    </source>
</evidence>
<dbReference type="EMBL" id="PEZX01000036">
    <property type="protein sequence ID" value="PIS06798.1"/>
    <property type="molecule type" value="Genomic_DNA"/>
</dbReference>
<dbReference type="Gene3D" id="3.60.21.10">
    <property type="match status" value="1"/>
</dbReference>
<organism evidence="2 3">
    <name type="scientific">Candidatus Berkelbacteria bacterium CG10_big_fil_rev_8_21_14_0_10_43_14</name>
    <dbReference type="NCBI Taxonomy" id="1974515"/>
    <lineage>
        <taxon>Bacteria</taxon>
        <taxon>Candidatus Berkelbacteria</taxon>
    </lineage>
</organism>